<dbReference type="GO" id="GO:0005829">
    <property type="term" value="C:cytosol"/>
    <property type="evidence" value="ECO:0007669"/>
    <property type="project" value="TreeGrafter"/>
</dbReference>
<dbReference type="InterPro" id="IPR010982">
    <property type="entry name" value="Lambda_DNA-bd_dom_sf"/>
</dbReference>
<evidence type="ECO:0000313" key="4">
    <source>
        <dbReference type="Proteomes" id="UP000573499"/>
    </source>
</evidence>
<dbReference type="EMBL" id="JACEZU010000002">
    <property type="protein sequence ID" value="MBA5686348.1"/>
    <property type="molecule type" value="Genomic_DNA"/>
</dbReference>
<proteinExistence type="predicted"/>
<evidence type="ECO:0000256" key="1">
    <source>
        <dbReference type="ARBA" id="ARBA00023125"/>
    </source>
</evidence>
<dbReference type="PANTHER" id="PTHR46797">
    <property type="entry name" value="HTH-TYPE TRANSCRIPTIONAL REGULATOR"/>
    <property type="match status" value="1"/>
</dbReference>
<protein>
    <submittedName>
        <fullName evidence="3">Helix-turn-helix domain-containing protein</fullName>
    </submittedName>
</protein>
<sequence>MKNATPALNSLRTTLALAMTTRRAQLGWSQRHLAKLAGVRGAYIGGVEAGSINVSLTNFERIRSALWPSTIGVSVKSFLARRLLEARAKVSQERLAELAHVSISLIVAIEGGRSNTSLDQIEALALSLDADPAAWLGLDPASLQTNAHESDTTQSEAPKLPLRQAVAEDLRKLRQFYAMNQSQLAEKLGQTKGHISQIENAKANFSLVTLERYVNAVMGKAEGPEASYALQLGNELRHKRRDLKLNQEQVAALSGLTESFIGRLERGSAAASMDQLEKLTTALELDGYELLARLYPRVTSDGAPKKLKLREAIQSLMNG</sequence>
<dbReference type="PANTHER" id="PTHR46797:SF1">
    <property type="entry name" value="METHYLPHOSPHONATE SYNTHASE"/>
    <property type="match status" value="1"/>
</dbReference>
<dbReference type="SMART" id="SM00530">
    <property type="entry name" value="HTH_XRE"/>
    <property type="match status" value="4"/>
</dbReference>
<dbReference type="CDD" id="cd00093">
    <property type="entry name" value="HTH_XRE"/>
    <property type="match status" value="4"/>
</dbReference>
<feature type="domain" description="HTH cro/C1-type" evidence="2">
    <location>
        <begin position="23"/>
        <end position="78"/>
    </location>
</feature>
<organism evidence="3 4">
    <name type="scientific">Rugamonas apoptosis</name>
    <dbReference type="NCBI Taxonomy" id="2758570"/>
    <lineage>
        <taxon>Bacteria</taxon>
        <taxon>Pseudomonadati</taxon>
        <taxon>Pseudomonadota</taxon>
        <taxon>Betaproteobacteria</taxon>
        <taxon>Burkholderiales</taxon>
        <taxon>Oxalobacteraceae</taxon>
        <taxon>Telluria group</taxon>
        <taxon>Rugamonas</taxon>
    </lineage>
</organism>
<dbReference type="InterPro" id="IPR001387">
    <property type="entry name" value="Cro/C1-type_HTH"/>
</dbReference>
<dbReference type="AlphaFoldDB" id="A0A7W2F751"/>
<dbReference type="Proteomes" id="UP000573499">
    <property type="component" value="Unassembled WGS sequence"/>
</dbReference>
<evidence type="ECO:0000259" key="2">
    <source>
        <dbReference type="PROSITE" id="PS50943"/>
    </source>
</evidence>
<comment type="caution">
    <text evidence="3">The sequence shown here is derived from an EMBL/GenBank/DDBJ whole genome shotgun (WGS) entry which is preliminary data.</text>
</comment>
<name>A0A7W2F751_9BURK</name>
<dbReference type="GO" id="GO:0003700">
    <property type="term" value="F:DNA-binding transcription factor activity"/>
    <property type="evidence" value="ECO:0007669"/>
    <property type="project" value="TreeGrafter"/>
</dbReference>
<reference evidence="3 4" key="1">
    <citation type="submission" date="2020-07" db="EMBL/GenBank/DDBJ databases">
        <title>Novel species isolated from subtropical streams in China.</title>
        <authorList>
            <person name="Lu H."/>
        </authorList>
    </citation>
    <scope>NUCLEOTIDE SEQUENCE [LARGE SCALE GENOMIC DNA]</scope>
    <source>
        <strain evidence="3 4">LX47W</strain>
    </source>
</reference>
<gene>
    <name evidence="3" type="ORF">H3H39_04690</name>
</gene>
<keyword evidence="1" id="KW-0238">DNA-binding</keyword>
<feature type="domain" description="HTH cro/C1-type" evidence="2">
    <location>
        <begin position="170"/>
        <end position="216"/>
    </location>
</feature>
<dbReference type="PROSITE" id="PS50943">
    <property type="entry name" value="HTH_CROC1"/>
    <property type="match status" value="4"/>
</dbReference>
<keyword evidence="4" id="KW-1185">Reference proteome</keyword>
<feature type="domain" description="HTH cro/C1-type" evidence="2">
    <location>
        <begin position="236"/>
        <end position="290"/>
    </location>
</feature>
<dbReference type="RefSeq" id="WP_182152151.1">
    <property type="nucleotide sequence ID" value="NZ_JACEZU010000002.1"/>
</dbReference>
<dbReference type="GO" id="GO:0003677">
    <property type="term" value="F:DNA binding"/>
    <property type="evidence" value="ECO:0007669"/>
    <property type="project" value="UniProtKB-KW"/>
</dbReference>
<dbReference type="SUPFAM" id="SSF47413">
    <property type="entry name" value="lambda repressor-like DNA-binding domains"/>
    <property type="match status" value="4"/>
</dbReference>
<evidence type="ECO:0000313" key="3">
    <source>
        <dbReference type="EMBL" id="MBA5686348.1"/>
    </source>
</evidence>
<dbReference type="Pfam" id="PF01381">
    <property type="entry name" value="HTH_3"/>
    <property type="match status" value="2"/>
</dbReference>
<dbReference type="Pfam" id="PF13560">
    <property type="entry name" value="HTH_31"/>
    <property type="match status" value="1"/>
</dbReference>
<accession>A0A7W2F751</accession>
<feature type="domain" description="HTH cro/C1-type" evidence="2">
    <location>
        <begin position="81"/>
        <end position="135"/>
    </location>
</feature>
<dbReference type="Gene3D" id="1.10.260.40">
    <property type="entry name" value="lambda repressor-like DNA-binding domains"/>
    <property type="match status" value="4"/>
</dbReference>
<dbReference type="InterPro" id="IPR050807">
    <property type="entry name" value="TransReg_Diox_bact_type"/>
</dbReference>